<dbReference type="AlphaFoldDB" id="A0A4W5JLT6"/>
<organism evidence="7 8">
    <name type="scientific">Hucho hucho</name>
    <name type="common">huchen</name>
    <dbReference type="NCBI Taxonomy" id="62062"/>
    <lineage>
        <taxon>Eukaryota</taxon>
        <taxon>Metazoa</taxon>
        <taxon>Chordata</taxon>
        <taxon>Craniata</taxon>
        <taxon>Vertebrata</taxon>
        <taxon>Euteleostomi</taxon>
        <taxon>Actinopterygii</taxon>
        <taxon>Neopterygii</taxon>
        <taxon>Teleostei</taxon>
        <taxon>Protacanthopterygii</taxon>
        <taxon>Salmoniformes</taxon>
        <taxon>Salmonidae</taxon>
        <taxon>Salmoninae</taxon>
        <taxon>Hucho</taxon>
    </lineage>
</organism>
<evidence type="ECO:0000259" key="6">
    <source>
        <dbReference type="PROSITE" id="PS50209"/>
    </source>
</evidence>
<dbReference type="PANTHER" id="PTHR46985:SF2">
    <property type="entry name" value="APOPTOSIS-ASSOCIATED SPECK-LIKE PROTEIN CONTAINING A CARD"/>
    <property type="match status" value="1"/>
</dbReference>
<dbReference type="Pfam" id="PF13553">
    <property type="entry name" value="FIIND"/>
    <property type="match status" value="1"/>
</dbReference>
<dbReference type="PANTHER" id="PTHR46985">
    <property type="entry name" value="NACHT, LRR AND PYD DOMAINS-CONTAINING PROTEIN 1"/>
    <property type="match status" value="1"/>
</dbReference>
<proteinExistence type="predicted"/>
<evidence type="ECO:0000256" key="2">
    <source>
        <dbReference type="ARBA" id="ARBA00022490"/>
    </source>
</evidence>
<feature type="domain" description="CARD" evidence="6">
    <location>
        <begin position="111"/>
        <end position="199"/>
    </location>
</feature>
<sequence length="199" mass="22811">MCLQKEFGLKTDSPKECLNCNHMKSSMSWNQVEPSVSTEDETTVYTLDSSAAGHYECSLSRLRWVCESKVSLRYQFSSWEPHRATLNNMRLEEGESLWKAEIRTEEYRDDSSTRDIEFVDEFRPQLIQRVNNVYAIADILFTKGMIGEEINANIIAAPTPQAKMRVIYEALNSGGPHVKAAFFTALKEKEPFLVKDLDK</sequence>
<reference evidence="8" key="1">
    <citation type="submission" date="2018-06" db="EMBL/GenBank/DDBJ databases">
        <title>Genome assembly of Danube salmon.</title>
        <authorList>
            <person name="Macqueen D.J."/>
            <person name="Gundappa M.K."/>
        </authorList>
    </citation>
    <scope>NUCLEOTIDE SEQUENCE [LARGE SCALE GENOMIC DNA]</scope>
</reference>
<dbReference type="InterPro" id="IPR011029">
    <property type="entry name" value="DEATH-like_dom_sf"/>
</dbReference>
<name>A0A4W5JLT6_9TELE</name>
<reference evidence="7" key="2">
    <citation type="submission" date="2025-08" db="UniProtKB">
        <authorList>
            <consortium name="Ensembl"/>
        </authorList>
    </citation>
    <scope>IDENTIFICATION</scope>
</reference>
<dbReference type="GO" id="GO:0006954">
    <property type="term" value="P:inflammatory response"/>
    <property type="evidence" value="ECO:0007669"/>
    <property type="project" value="UniProtKB-KW"/>
</dbReference>
<dbReference type="Pfam" id="PF00619">
    <property type="entry name" value="CARD"/>
    <property type="match status" value="1"/>
</dbReference>
<evidence type="ECO:0000256" key="5">
    <source>
        <dbReference type="ARBA" id="ARBA00023198"/>
    </source>
</evidence>
<accession>A0A4W5JLT6</accession>
<dbReference type="Ensembl" id="ENSHHUT00000000658.1">
    <property type="protein sequence ID" value="ENSHHUP00000000641.1"/>
    <property type="gene ID" value="ENSHHUG00000000429.1"/>
</dbReference>
<dbReference type="STRING" id="62062.ENSHHUP00000000641"/>
<dbReference type="GeneTree" id="ENSGT00990000203949"/>
<comment type="subcellular location">
    <subcellularLocation>
        <location evidence="1">Cytoplasm</location>
        <location evidence="1">Cytosol</location>
    </subcellularLocation>
</comment>
<dbReference type="InterPro" id="IPR001315">
    <property type="entry name" value="CARD"/>
</dbReference>
<dbReference type="SUPFAM" id="SSF47986">
    <property type="entry name" value="DEATH domain"/>
    <property type="match status" value="1"/>
</dbReference>
<dbReference type="GO" id="GO:0005829">
    <property type="term" value="C:cytosol"/>
    <property type="evidence" value="ECO:0007669"/>
    <property type="project" value="UniProtKB-SubCell"/>
</dbReference>
<dbReference type="GO" id="GO:0045087">
    <property type="term" value="P:innate immune response"/>
    <property type="evidence" value="ECO:0007669"/>
    <property type="project" value="UniProtKB-KW"/>
</dbReference>
<keyword evidence="8" id="KW-1185">Reference proteome</keyword>
<dbReference type="InterPro" id="IPR025307">
    <property type="entry name" value="FIIND_dom"/>
</dbReference>
<evidence type="ECO:0000256" key="1">
    <source>
        <dbReference type="ARBA" id="ARBA00004514"/>
    </source>
</evidence>
<reference evidence="7" key="3">
    <citation type="submission" date="2025-09" db="UniProtKB">
        <authorList>
            <consortium name="Ensembl"/>
        </authorList>
    </citation>
    <scope>IDENTIFICATION</scope>
</reference>
<evidence type="ECO:0000313" key="7">
    <source>
        <dbReference type="Ensembl" id="ENSHHUP00000000641.1"/>
    </source>
</evidence>
<dbReference type="InterPro" id="IPR051249">
    <property type="entry name" value="NLRP_Inflammasome"/>
</dbReference>
<dbReference type="Gene3D" id="1.10.533.10">
    <property type="entry name" value="Death Domain, Fas"/>
    <property type="match status" value="1"/>
</dbReference>
<evidence type="ECO:0000256" key="3">
    <source>
        <dbReference type="ARBA" id="ARBA00022588"/>
    </source>
</evidence>
<keyword evidence="4" id="KW-0391">Immunity</keyword>
<evidence type="ECO:0000256" key="4">
    <source>
        <dbReference type="ARBA" id="ARBA00022859"/>
    </source>
</evidence>
<evidence type="ECO:0000313" key="8">
    <source>
        <dbReference type="Proteomes" id="UP000314982"/>
    </source>
</evidence>
<dbReference type="PROSITE" id="PS50209">
    <property type="entry name" value="CARD"/>
    <property type="match status" value="1"/>
</dbReference>
<dbReference type="Proteomes" id="UP000314982">
    <property type="component" value="Unassembled WGS sequence"/>
</dbReference>
<keyword evidence="3" id="KW-0399">Innate immunity</keyword>
<keyword evidence="2" id="KW-0963">Cytoplasm</keyword>
<dbReference type="GO" id="GO:0042981">
    <property type="term" value="P:regulation of apoptotic process"/>
    <property type="evidence" value="ECO:0007669"/>
    <property type="project" value="InterPro"/>
</dbReference>
<keyword evidence="5" id="KW-0395">Inflammatory response</keyword>
<protein>
    <recommendedName>
        <fullName evidence="6">CARD domain-containing protein</fullName>
    </recommendedName>
</protein>